<organism evidence="1 2">
    <name type="scientific">Dentiscutata heterogama</name>
    <dbReference type="NCBI Taxonomy" id="1316150"/>
    <lineage>
        <taxon>Eukaryota</taxon>
        <taxon>Fungi</taxon>
        <taxon>Fungi incertae sedis</taxon>
        <taxon>Mucoromycota</taxon>
        <taxon>Glomeromycotina</taxon>
        <taxon>Glomeromycetes</taxon>
        <taxon>Diversisporales</taxon>
        <taxon>Gigasporaceae</taxon>
        <taxon>Dentiscutata</taxon>
    </lineage>
</organism>
<reference evidence="1" key="1">
    <citation type="submission" date="2021-06" db="EMBL/GenBank/DDBJ databases">
        <authorList>
            <person name="Kallberg Y."/>
            <person name="Tangrot J."/>
            <person name="Rosling A."/>
        </authorList>
    </citation>
    <scope>NUCLEOTIDE SEQUENCE</scope>
    <source>
        <strain evidence="1">IL203A</strain>
    </source>
</reference>
<protein>
    <submittedName>
        <fullName evidence="1">11607_t:CDS:1</fullName>
    </submittedName>
</protein>
<comment type="caution">
    <text evidence="1">The sequence shown here is derived from an EMBL/GenBank/DDBJ whole genome shotgun (WGS) entry which is preliminary data.</text>
</comment>
<name>A0ACA9NHZ7_9GLOM</name>
<accession>A0ACA9NHZ7</accession>
<dbReference type="EMBL" id="CAJVPU010017005">
    <property type="protein sequence ID" value="CAG8656847.1"/>
    <property type="molecule type" value="Genomic_DNA"/>
</dbReference>
<keyword evidence="2" id="KW-1185">Reference proteome</keyword>
<evidence type="ECO:0000313" key="2">
    <source>
        <dbReference type="Proteomes" id="UP000789702"/>
    </source>
</evidence>
<dbReference type="Proteomes" id="UP000789702">
    <property type="component" value="Unassembled WGS sequence"/>
</dbReference>
<sequence>KPIKDITLDPLIALLVEKAQRGEMKEKKVIKLVKDLGKNMKESIQTFTFDRAAAFPDALIDLKKGKFDNHILLLINKFLAPKLKRGRTKKNNPNYTVKSDQLISFLNVLLD</sequence>
<feature type="non-terminal residue" evidence="1">
    <location>
        <position position="1"/>
    </location>
</feature>
<proteinExistence type="predicted"/>
<evidence type="ECO:0000313" key="1">
    <source>
        <dbReference type="EMBL" id="CAG8656847.1"/>
    </source>
</evidence>
<gene>
    <name evidence="1" type="ORF">DHETER_LOCUS9564</name>
</gene>